<feature type="compositionally biased region" description="Low complexity" evidence="1">
    <location>
        <begin position="9"/>
        <end position="21"/>
    </location>
</feature>
<dbReference type="EMBL" id="AAZJ01000015">
    <property type="protein sequence ID" value="EDK13083.1"/>
    <property type="molecule type" value="Genomic_DNA"/>
</dbReference>
<evidence type="ECO:0000313" key="3">
    <source>
        <dbReference type="Proteomes" id="UP000005596"/>
    </source>
</evidence>
<gene>
    <name evidence="2" type="ORF">CGSHiR3021_00352</name>
</gene>
<reference evidence="2 3" key="1">
    <citation type="journal article" date="2007" name="Genome Biol.">
        <title>Characterization and modeling of the Haemophilus influenzae core and supragenomes based on the complete genomic sequences of Rd and 12 clinical nontypeable strains.</title>
        <authorList>
            <person name="Hogg J.S."/>
            <person name="Hu F.Z."/>
            <person name="Janto B."/>
            <person name="Boissy R."/>
            <person name="Hayes J."/>
            <person name="Keefe R."/>
            <person name="Post J.C."/>
            <person name="Ehrlich G.D."/>
        </authorList>
    </citation>
    <scope>NUCLEOTIDE SEQUENCE [LARGE SCALE GENOMIC DNA]</scope>
    <source>
        <strain evidence="2 3">22.4-21</strain>
    </source>
</reference>
<dbReference type="Proteomes" id="UP000005596">
    <property type="component" value="Unassembled WGS sequence"/>
</dbReference>
<dbReference type="AlphaFoldDB" id="A4P0I2"/>
<organism evidence="2 3">
    <name type="scientific">Haemophilus influenzae 22.4-21</name>
    <dbReference type="NCBI Taxonomy" id="375063"/>
    <lineage>
        <taxon>Bacteria</taxon>
        <taxon>Pseudomonadati</taxon>
        <taxon>Pseudomonadota</taxon>
        <taxon>Gammaproteobacteria</taxon>
        <taxon>Pasteurellales</taxon>
        <taxon>Pasteurellaceae</taxon>
        <taxon>Haemophilus</taxon>
    </lineage>
</organism>
<sequence length="56" mass="6267">MPETNQGNAIKPKPTASPSAPKSEDEQKKNCDHIAPFVLVHYLTFLSEKSRKSEKI</sequence>
<feature type="region of interest" description="Disordered" evidence="1">
    <location>
        <begin position="1"/>
        <end position="30"/>
    </location>
</feature>
<evidence type="ECO:0000256" key="1">
    <source>
        <dbReference type="SAM" id="MobiDB-lite"/>
    </source>
</evidence>
<evidence type="ECO:0000313" key="2">
    <source>
        <dbReference type="EMBL" id="EDK13083.1"/>
    </source>
</evidence>
<protein>
    <submittedName>
        <fullName evidence="2">Uncharacterized protein</fullName>
    </submittedName>
</protein>
<name>A4P0I2_HAEIF</name>
<proteinExistence type="predicted"/>
<dbReference type="BioCyc" id="HINF375063:G119K-2008-MONOMER"/>
<accession>A4P0I2</accession>